<dbReference type="AlphaFoldDB" id="A0A381ZYI3"/>
<dbReference type="Pfam" id="PF00596">
    <property type="entry name" value="Aldolase_II"/>
    <property type="match status" value="1"/>
</dbReference>
<organism evidence="3">
    <name type="scientific">marine metagenome</name>
    <dbReference type="NCBI Taxonomy" id="408172"/>
    <lineage>
        <taxon>unclassified sequences</taxon>
        <taxon>metagenomes</taxon>
        <taxon>ecological metagenomes</taxon>
    </lineage>
</organism>
<dbReference type="SUPFAM" id="SSF53639">
    <property type="entry name" value="AraD/HMP-PK domain-like"/>
    <property type="match status" value="1"/>
</dbReference>
<dbReference type="InterPro" id="IPR001303">
    <property type="entry name" value="Aldolase_II/adducin_N"/>
</dbReference>
<reference evidence="3" key="1">
    <citation type="submission" date="2018-05" db="EMBL/GenBank/DDBJ databases">
        <authorList>
            <person name="Lanie J.A."/>
            <person name="Ng W.-L."/>
            <person name="Kazmierczak K.M."/>
            <person name="Andrzejewski T.M."/>
            <person name="Davidsen T.M."/>
            <person name="Wayne K.J."/>
            <person name="Tettelin H."/>
            <person name="Glass J.I."/>
            <person name="Rusch D."/>
            <person name="Podicherti R."/>
            <person name="Tsui H.-C.T."/>
            <person name="Winkler M.E."/>
        </authorList>
    </citation>
    <scope>NUCLEOTIDE SEQUENCE</scope>
</reference>
<feature type="domain" description="Class II aldolase/adducin N-terminal" evidence="2">
    <location>
        <begin position="162"/>
        <end position="300"/>
    </location>
</feature>
<dbReference type="InterPro" id="IPR036409">
    <property type="entry name" value="Aldolase_II/adducin_N_sf"/>
</dbReference>
<feature type="region of interest" description="Disordered" evidence="1">
    <location>
        <begin position="1"/>
        <end position="25"/>
    </location>
</feature>
<accession>A0A381ZYI3</accession>
<evidence type="ECO:0000256" key="1">
    <source>
        <dbReference type="SAM" id="MobiDB-lite"/>
    </source>
</evidence>
<protein>
    <recommendedName>
        <fullName evidence="2">Class II aldolase/adducin N-terminal domain-containing protein</fullName>
    </recommendedName>
</protein>
<evidence type="ECO:0000313" key="3">
    <source>
        <dbReference type="EMBL" id="SVA94326.1"/>
    </source>
</evidence>
<dbReference type="EMBL" id="UINC01023180">
    <property type="protein sequence ID" value="SVA94326.1"/>
    <property type="molecule type" value="Genomic_DNA"/>
</dbReference>
<proteinExistence type="predicted"/>
<gene>
    <name evidence="3" type="ORF">METZ01_LOCUS147180</name>
</gene>
<name>A0A381ZYI3_9ZZZZ</name>
<evidence type="ECO:0000259" key="2">
    <source>
        <dbReference type="Pfam" id="PF00596"/>
    </source>
</evidence>
<dbReference type="Gene3D" id="3.40.225.10">
    <property type="entry name" value="Class II aldolase/adducin N-terminal domain"/>
    <property type="match status" value="1"/>
</dbReference>
<sequence>MSEFELENTYLTGNQSPPPNESYRHKEWCKRGYQPSLAPICPDSEMGMIIGQMGWIGSHSHSHGYLWGSAGNAGYLLQKRISENYLLPISHSPRYQLPPAIVVKNLAGRHVLLSKSGCRLDMIAIEHPSLNVTVLEVEDDGCHYRMRLGTPSIQQLNQMRIEAPKPTSEFFHYMLIFDRLGDNGFNALVHLQPKFLNLISRSEHGSPSRFYNFLRGYEPETPIIYDQSGGIGLVMEKAPGIPDLSFESLRLFTGEDLVEDKRSNHRHVIYWIGHGTFSRGNDILDAYRHAEYFESAARMAWEANQKSINAQAYTDDIVSCIMQEFQKNQTTSSSQDSFNHPQENLFNY</sequence>